<evidence type="ECO:0000313" key="3">
    <source>
        <dbReference type="Proteomes" id="UP000797356"/>
    </source>
</evidence>
<dbReference type="PANTHER" id="PTHR11439:SF463">
    <property type="entry name" value="REVERSE TRANSCRIPTASE TY1_COPIA-TYPE DOMAIN-CONTAINING PROTEIN"/>
    <property type="match status" value="1"/>
</dbReference>
<dbReference type="AlphaFoldDB" id="A0A8K0MZ84"/>
<comment type="caution">
    <text evidence="2">The sequence shown here is derived from an EMBL/GenBank/DDBJ whole genome shotgun (WGS) entry which is preliminary data.</text>
</comment>
<proteinExistence type="predicted"/>
<dbReference type="OrthoDB" id="443140at2759"/>
<dbReference type="PANTHER" id="PTHR11439">
    <property type="entry name" value="GAG-POL-RELATED RETROTRANSPOSON"/>
    <property type="match status" value="1"/>
</dbReference>
<reference evidence="2" key="2">
    <citation type="submission" date="2019-07" db="EMBL/GenBank/DDBJ databases">
        <authorList>
            <person name="Yang Y."/>
            <person name="Bocs S."/>
            <person name="Baudouin L."/>
        </authorList>
    </citation>
    <scope>NUCLEOTIDE SEQUENCE</scope>
    <source>
        <tissue evidence="2">Spear leaf of Hainan Tall coconut</tissue>
    </source>
</reference>
<dbReference type="Pfam" id="PF07727">
    <property type="entry name" value="RVT_2"/>
    <property type="match status" value="1"/>
</dbReference>
<evidence type="ECO:0000313" key="2">
    <source>
        <dbReference type="EMBL" id="KAG1337790.1"/>
    </source>
</evidence>
<evidence type="ECO:0000259" key="1">
    <source>
        <dbReference type="Pfam" id="PF07727"/>
    </source>
</evidence>
<dbReference type="InterPro" id="IPR043502">
    <property type="entry name" value="DNA/RNA_pol_sf"/>
</dbReference>
<dbReference type="InterPro" id="IPR013103">
    <property type="entry name" value="RVT_2"/>
</dbReference>
<sequence length="414" mass="46720">MPMDLCKNIARLVVKGYAQVPGIDFFETFSPVARIDTIRTILAVAAQNGWQVFQLDVQSAFLNGDLEEVVYVRRSEGFEIKGKKEKVYRLEKVLYDLKQAPRAWYSKINNHFIKNGFECSKNEPTLYKKCQGMTEILIVCIYVDDMIFTGNSISMMESFKVDMMSTFAMTDLGKMKYFLGMEVVQSSFGIFLSQEKYAIDLLEKFHMLNCKPAKTPMNSNDKLMVEDGSDKADEKVFRSMVGGLIFLTHTRPDIMFAVSLISRFMHSPSNHHFGAAKRVLRYVAGTTSLGIMYSKVNDFKLLSFTDSSWADCADDRKSTTGYCFSFGSGLISWCSKKRPTIALSSIEAEHIACTVAACQAVWLRRILSDLKKKQAAATPLICDNKSAIVLANNPIFHGRSKHIEVRCHFIGELV</sequence>
<dbReference type="Proteomes" id="UP000797356">
    <property type="component" value="Chromosome 4"/>
</dbReference>
<dbReference type="CDD" id="cd09272">
    <property type="entry name" value="RNase_HI_RT_Ty1"/>
    <property type="match status" value="1"/>
</dbReference>
<organism evidence="2 3">
    <name type="scientific">Cocos nucifera</name>
    <name type="common">Coconut palm</name>
    <dbReference type="NCBI Taxonomy" id="13894"/>
    <lineage>
        <taxon>Eukaryota</taxon>
        <taxon>Viridiplantae</taxon>
        <taxon>Streptophyta</taxon>
        <taxon>Embryophyta</taxon>
        <taxon>Tracheophyta</taxon>
        <taxon>Spermatophyta</taxon>
        <taxon>Magnoliopsida</taxon>
        <taxon>Liliopsida</taxon>
        <taxon>Arecaceae</taxon>
        <taxon>Arecoideae</taxon>
        <taxon>Cocoseae</taxon>
        <taxon>Attaleinae</taxon>
        <taxon>Cocos</taxon>
    </lineage>
</organism>
<dbReference type="EMBL" id="CM017875">
    <property type="protein sequence ID" value="KAG1337790.1"/>
    <property type="molecule type" value="Genomic_DNA"/>
</dbReference>
<reference evidence="2" key="1">
    <citation type="journal article" date="2017" name="Gigascience">
        <title>The genome draft of coconut (Cocos nucifera).</title>
        <authorList>
            <person name="Xiao Y."/>
            <person name="Xu P."/>
            <person name="Fan H."/>
            <person name="Baudouin L."/>
            <person name="Xia W."/>
            <person name="Bocs S."/>
            <person name="Xu J."/>
            <person name="Li Q."/>
            <person name="Guo A."/>
            <person name="Zhou L."/>
            <person name="Li J."/>
            <person name="Wu Y."/>
            <person name="Ma Z."/>
            <person name="Armero A."/>
            <person name="Issali A.E."/>
            <person name="Liu N."/>
            <person name="Peng M."/>
            <person name="Yang Y."/>
        </authorList>
    </citation>
    <scope>NUCLEOTIDE SEQUENCE</scope>
    <source>
        <tissue evidence="2">Spear leaf of Hainan Tall coconut</tissue>
    </source>
</reference>
<keyword evidence="3" id="KW-1185">Reference proteome</keyword>
<protein>
    <submittedName>
        <fullName evidence="2">Retrotransposon protein</fullName>
    </submittedName>
</protein>
<feature type="domain" description="Reverse transcriptase Ty1/copia-type" evidence="1">
    <location>
        <begin position="7"/>
        <end position="218"/>
    </location>
</feature>
<accession>A0A8K0MZ84</accession>
<dbReference type="SUPFAM" id="SSF56672">
    <property type="entry name" value="DNA/RNA polymerases"/>
    <property type="match status" value="1"/>
</dbReference>
<gene>
    <name evidence="2" type="ORF">COCNU_04G000960</name>
</gene>
<name>A0A8K0MZ84_COCNU</name>